<dbReference type="EMBL" id="JBEGCJ010000002">
    <property type="protein sequence ID" value="MEQ6916595.1"/>
    <property type="molecule type" value="Genomic_DNA"/>
</dbReference>
<comment type="caution">
    <text evidence="1">The sequence shown here is derived from an EMBL/GenBank/DDBJ whole genome shotgun (WGS) entry which is preliminary data.</text>
</comment>
<dbReference type="InterPro" id="IPR025612">
    <property type="entry name" value="YqjK"/>
</dbReference>
<evidence type="ECO:0000313" key="1">
    <source>
        <dbReference type="EMBL" id="MEQ6916595.1"/>
    </source>
</evidence>
<gene>
    <name evidence="1" type="ORF">ABE960_03505</name>
</gene>
<name>A0ABV1NF10_9GAMM</name>
<dbReference type="RefSeq" id="WP_349760863.1">
    <property type="nucleotide sequence ID" value="NZ_JBEGCJ010000002.1"/>
</dbReference>
<protein>
    <submittedName>
        <fullName evidence="1">YqjK-like family protein</fullName>
    </submittedName>
</protein>
<evidence type="ECO:0000313" key="2">
    <source>
        <dbReference type="Proteomes" id="UP001442468"/>
    </source>
</evidence>
<reference evidence="1 2" key="1">
    <citation type="submission" date="2024-05" db="EMBL/GenBank/DDBJ databases">
        <title>Halomonas sp. SSM6 16S ribosomal RNA gene Genome sequencing and assembly.</title>
        <authorList>
            <person name="Yook S."/>
        </authorList>
    </citation>
    <scope>NUCLEOTIDE SEQUENCE [LARGE SCALE GENOMIC DNA]</scope>
    <source>
        <strain evidence="1 2">SSM6</strain>
    </source>
</reference>
<sequence length="92" mass="10579">MNRSERLERKADLEHDIEQQRIDLLVAARRWQMAGQAIDHGWQTVVCFKTPLLMVGGVILYHGLRRPRGAMRLARRLTTGALFAKKARDLLS</sequence>
<dbReference type="Proteomes" id="UP001442468">
    <property type="component" value="Unassembled WGS sequence"/>
</dbReference>
<organism evidence="1 2">
    <name type="scientific">Halomonas aquatica</name>
    <dbReference type="NCBI Taxonomy" id="3151123"/>
    <lineage>
        <taxon>Bacteria</taxon>
        <taxon>Pseudomonadati</taxon>
        <taxon>Pseudomonadota</taxon>
        <taxon>Gammaproteobacteria</taxon>
        <taxon>Oceanospirillales</taxon>
        <taxon>Halomonadaceae</taxon>
        <taxon>Halomonas</taxon>
    </lineage>
</organism>
<keyword evidence="2" id="KW-1185">Reference proteome</keyword>
<accession>A0ABV1NF10</accession>
<proteinExistence type="predicted"/>
<dbReference type="Pfam" id="PF13997">
    <property type="entry name" value="YqjK"/>
    <property type="match status" value="1"/>
</dbReference>